<accession>A0A0E9XTC2</accession>
<dbReference type="AlphaFoldDB" id="A0A0E9XTC2"/>
<protein>
    <submittedName>
        <fullName evidence="1">Uncharacterized protein</fullName>
    </submittedName>
</protein>
<proteinExistence type="predicted"/>
<evidence type="ECO:0000313" key="1">
    <source>
        <dbReference type="EMBL" id="JAI05111.1"/>
    </source>
</evidence>
<dbReference type="EMBL" id="GBXM01003467">
    <property type="protein sequence ID" value="JAI05111.1"/>
    <property type="molecule type" value="Transcribed_RNA"/>
</dbReference>
<reference evidence="1" key="1">
    <citation type="submission" date="2014-11" db="EMBL/GenBank/DDBJ databases">
        <authorList>
            <person name="Amaro Gonzalez C."/>
        </authorList>
    </citation>
    <scope>NUCLEOTIDE SEQUENCE</scope>
</reference>
<organism evidence="1">
    <name type="scientific">Anguilla anguilla</name>
    <name type="common">European freshwater eel</name>
    <name type="synonym">Muraena anguilla</name>
    <dbReference type="NCBI Taxonomy" id="7936"/>
    <lineage>
        <taxon>Eukaryota</taxon>
        <taxon>Metazoa</taxon>
        <taxon>Chordata</taxon>
        <taxon>Craniata</taxon>
        <taxon>Vertebrata</taxon>
        <taxon>Euteleostomi</taxon>
        <taxon>Actinopterygii</taxon>
        <taxon>Neopterygii</taxon>
        <taxon>Teleostei</taxon>
        <taxon>Anguilliformes</taxon>
        <taxon>Anguillidae</taxon>
        <taxon>Anguilla</taxon>
    </lineage>
</organism>
<sequence length="71" mass="8332">MGRLGHSQQSSQGCCSYICKLFQPCHQSSQVSRFHRTAAILLHPFSKHTELQQWPHSYRTIRTWIHCSSYQ</sequence>
<name>A0A0E9XTC2_ANGAN</name>
<reference evidence="1" key="2">
    <citation type="journal article" date="2015" name="Fish Shellfish Immunol.">
        <title>Early steps in the European eel (Anguilla anguilla)-Vibrio vulnificus interaction in the gills: Role of the RtxA13 toxin.</title>
        <authorList>
            <person name="Callol A."/>
            <person name="Pajuelo D."/>
            <person name="Ebbesson L."/>
            <person name="Teles M."/>
            <person name="MacKenzie S."/>
            <person name="Amaro C."/>
        </authorList>
    </citation>
    <scope>NUCLEOTIDE SEQUENCE</scope>
</reference>